<organism evidence="17 18">
    <name type="scientific">Candidatus Taenaricola geysiri</name>
    <dbReference type="NCBI Taxonomy" id="1974752"/>
    <lineage>
        <taxon>Bacteria</taxon>
        <taxon>Pseudomonadati</taxon>
        <taxon>Candidatus Omnitrophota</taxon>
        <taxon>Candidatus Taenaricola</taxon>
    </lineage>
</organism>
<dbReference type="Proteomes" id="UP000231267">
    <property type="component" value="Unassembled WGS sequence"/>
</dbReference>
<keyword evidence="12 16" id="KW-0630">Potassium</keyword>
<feature type="binding site" evidence="16">
    <location>
        <begin position="12"/>
        <end position="19"/>
    </location>
    <ligand>
        <name>ATP</name>
        <dbReference type="ChEBI" id="CHEBI:30616"/>
    </ligand>
</feature>
<dbReference type="UniPathway" id="UPA00241">
    <property type="reaction ID" value="UER00352"/>
</dbReference>
<keyword evidence="9 16" id="KW-0547">Nucleotide-binding</keyword>
<comment type="pathway">
    <text evidence="4 16">Cofactor biosynthesis; coenzyme A biosynthesis; CoA from (R)-pantothenate: step 1/5.</text>
</comment>
<dbReference type="GO" id="GO:0005524">
    <property type="term" value="F:ATP binding"/>
    <property type="evidence" value="ECO:0007669"/>
    <property type="project" value="UniProtKB-UniRule"/>
</dbReference>
<accession>A0A2J0LDP9</accession>
<protein>
    <recommendedName>
        <fullName evidence="15 16">Type III pantothenate kinase</fullName>
        <ecNumber evidence="6 16">2.7.1.33</ecNumber>
    </recommendedName>
    <alternativeName>
        <fullName evidence="16">PanK-III</fullName>
    </alternativeName>
    <alternativeName>
        <fullName evidence="16">Pantothenic acid kinase</fullName>
    </alternativeName>
</protein>
<dbReference type="EC" id="2.7.1.33" evidence="6 16"/>
<keyword evidence="7 16" id="KW-0963">Cytoplasm</keyword>
<dbReference type="EMBL" id="PFGP01000127">
    <property type="protein sequence ID" value="PIW65981.1"/>
    <property type="molecule type" value="Genomic_DNA"/>
</dbReference>
<proteinExistence type="inferred from homology"/>
<dbReference type="GO" id="GO:0004594">
    <property type="term" value="F:pantothenate kinase activity"/>
    <property type="evidence" value="ECO:0007669"/>
    <property type="project" value="UniProtKB-UniRule"/>
</dbReference>
<dbReference type="InterPro" id="IPR043129">
    <property type="entry name" value="ATPase_NBD"/>
</dbReference>
<keyword evidence="16" id="KW-0479">Metal-binding</keyword>
<comment type="similarity">
    <text evidence="14 16">Belongs to the type III pantothenate kinase family.</text>
</comment>
<evidence type="ECO:0000256" key="9">
    <source>
        <dbReference type="ARBA" id="ARBA00022741"/>
    </source>
</evidence>
<evidence type="ECO:0000256" key="16">
    <source>
        <dbReference type="HAMAP-Rule" id="MF_01274"/>
    </source>
</evidence>
<evidence type="ECO:0000256" key="1">
    <source>
        <dbReference type="ARBA" id="ARBA00001206"/>
    </source>
</evidence>
<evidence type="ECO:0000256" key="2">
    <source>
        <dbReference type="ARBA" id="ARBA00001958"/>
    </source>
</evidence>
<dbReference type="GO" id="GO:0015937">
    <property type="term" value="P:coenzyme A biosynthetic process"/>
    <property type="evidence" value="ECO:0007669"/>
    <property type="project" value="UniProtKB-UniRule"/>
</dbReference>
<dbReference type="CDD" id="cd24015">
    <property type="entry name" value="ASKHA_NBD_PanK-III"/>
    <property type="match status" value="1"/>
</dbReference>
<sequence>MTRRIYMLLAVDIGNTSIAFGVFRGSKLVKTFRVSSQQGDCFVVPTGLLAMTGKINAAIICSVVPKLIPVIVKAIKKTTGVTPVVVGKDIKLPIKNNYKNPRQVGQDRLVDAIAVKEIYGAPAIIVDSGTAITFDYISKKGDYEGGLIMPGIDISLKALYERAALLPDVKLKNDKGLALIGKDTVGSIKSGLLNGFGSLCDGVIKRIKTEHGANIKVIGTGGYMGLIKKYSDSIDTADEFLTLKGLRIIFCLTSSGS</sequence>
<comment type="catalytic activity">
    <reaction evidence="1 16">
        <text>(R)-pantothenate + ATP = (R)-4'-phosphopantothenate + ADP + H(+)</text>
        <dbReference type="Rhea" id="RHEA:16373"/>
        <dbReference type="ChEBI" id="CHEBI:10986"/>
        <dbReference type="ChEBI" id="CHEBI:15378"/>
        <dbReference type="ChEBI" id="CHEBI:29032"/>
        <dbReference type="ChEBI" id="CHEBI:30616"/>
        <dbReference type="ChEBI" id="CHEBI:456216"/>
        <dbReference type="EC" id="2.7.1.33"/>
    </reaction>
</comment>
<dbReference type="AlphaFoldDB" id="A0A2J0LDP9"/>
<evidence type="ECO:0000256" key="7">
    <source>
        <dbReference type="ARBA" id="ARBA00022490"/>
    </source>
</evidence>
<keyword evidence="11 16" id="KW-0067">ATP-binding</keyword>
<dbReference type="NCBIfam" id="TIGR00671">
    <property type="entry name" value="baf"/>
    <property type="match status" value="1"/>
</dbReference>
<reference evidence="17 18" key="1">
    <citation type="submission" date="2017-09" db="EMBL/GenBank/DDBJ databases">
        <title>Depth-based differentiation of microbial function through sediment-hosted aquifers and enrichment of novel symbionts in the deep terrestrial subsurface.</title>
        <authorList>
            <person name="Probst A.J."/>
            <person name="Ladd B."/>
            <person name="Jarett J.K."/>
            <person name="Geller-Mcgrath D.E."/>
            <person name="Sieber C.M."/>
            <person name="Emerson J.B."/>
            <person name="Anantharaman K."/>
            <person name="Thomas B.C."/>
            <person name="Malmstrom R."/>
            <person name="Stieglmeier M."/>
            <person name="Klingl A."/>
            <person name="Woyke T."/>
            <person name="Ryan C.M."/>
            <person name="Banfield J.F."/>
        </authorList>
    </citation>
    <scope>NUCLEOTIDE SEQUENCE [LARGE SCALE GENOMIC DNA]</scope>
    <source>
        <strain evidence="17">CG12_big_fil_rev_8_21_14_0_65_43_15</strain>
    </source>
</reference>
<feature type="active site" description="Proton acceptor" evidence="16">
    <location>
        <position position="107"/>
    </location>
</feature>
<evidence type="ECO:0000256" key="15">
    <source>
        <dbReference type="ARBA" id="ARBA00040883"/>
    </source>
</evidence>
<evidence type="ECO:0000256" key="3">
    <source>
        <dbReference type="ARBA" id="ARBA00004496"/>
    </source>
</evidence>
<comment type="subcellular location">
    <subcellularLocation>
        <location evidence="3 16">Cytoplasm</location>
    </subcellularLocation>
</comment>
<name>A0A2J0LDP9_9BACT</name>
<comment type="cofactor">
    <cofactor evidence="2">
        <name>K(+)</name>
        <dbReference type="ChEBI" id="CHEBI:29103"/>
    </cofactor>
</comment>
<evidence type="ECO:0000256" key="12">
    <source>
        <dbReference type="ARBA" id="ARBA00022958"/>
    </source>
</evidence>
<evidence type="ECO:0000256" key="14">
    <source>
        <dbReference type="ARBA" id="ARBA00038036"/>
    </source>
</evidence>
<evidence type="ECO:0000256" key="5">
    <source>
        <dbReference type="ARBA" id="ARBA00011738"/>
    </source>
</evidence>
<dbReference type="Gene3D" id="3.30.420.40">
    <property type="match status" value="2"/>
</dbReference>
<dbReference type="GO" id="GO:0046872">
    <property type="term" value="F:metal ion binding"/>
    <property type="evidence" value="ECO:0007669"/>
    <property type="project" value="UniProtKB-KW"/>
</dbReference>
<evidence type="ECO:0000256" key="6">
    <source>
        <dbReference type="ARBA" id="ARBA00012102"/>
    </source>
</evidence>
<feature type="binding site" evidence="16">
    <location>
        <position position="98"/>
    </location>
    <ligand>
        <name>substrate</name>
    </ligand>
</feature>
<dbReference type="PANTHER" id="PTHR34265:SF1">
    <property type="entry name" value="TYPE III PANTOTHENATE KINASE"/>
    <property type="match status" value="1"/>
</dbReference>
<comment type="subunit">
    <text evidence="5 16">Homodimer.</text>
</comment>
<feature type="binding site" evidence="16">
    <location>
        <position position="184"/>
    </location>
    <ligand>
        <name>substrate</name>
    </ligand>
</feature>
<feature type="binding site" evidence="16">
    <location>
        <position position="127"/>
    </location>
    <ligand>
        <name>K(+)</name>
        <dbReference type="ChEBI" id="CHEBI:29103"/>
    </ligand>
</feature>
<gene>
    <name evidence="16" type="primary">coaX</name>
    <name evidence="17" type="ORF">COW11_05810</name>
</gene>
<evidence type="ECO:0000256" key="4">
    <source>
        <dbReference type="ARBA" id="ARBA00005225"/>
    </source>
</evidence>
<keyword evidence="10 16" id="KW-0418">Kinase</keyword>
<evidence type="ECO:0000256" key="13">
    <source>
        <dbReference type="ARBA" id="ARBA00022993"/>
    </source>
</evidence>
<evidence type="ECO:0000256" key="8">
    <source>
        <dbReference type="ARBA" id="ARBA00022679"/>
    </source>
</evidence>
<dbReference type="HAMAP" id="MF_01274">
    <property type="entry name" value="Pantothen_kinase_3"/>
    <property type="match status" value="1"/>
</dbReference>
<comment type="cofactor">
    <cofactor evidence="16">
        <name>NH4(+)</name>
        <dbReference type="ChEBI" id="CHEBI:28938"/>
    </cofactor>
    <cofactor evidence="16">
        <name>K(+)</name>
        <dbReference type="ChEBI" id="CHEBI:29103"/>
    </cofactor>
    <text evidence="16">A monovalent cation. Ammonium or potassium.</text>
</comment>
<comment type="function">
    <text evidence="16">Catalyzes the phosphorylation of pantothenate (Pan), the first step in CoA biosynthesis.</text>
</comment>
<comment type="caution">
    <text evidence="17">The sequence shown here is derived from an EMBL/GenBank/DDBJ whole genome shotgun (WGS) entry which is preliminary data.</text>
</comment>
<evidence type="ECO:0000313" key="18">
    <source>
        <dbReference type="Proteomes" id="UP000231267"/>
    </source>
</evidence>
<dbReference type="GO" id="GO:0005737">
    <property type="term" value="C:cytoplasm"/>
    <property type="evidence" value="ECO:0007669"/>
    <property type="project" value="UniProtKB-SubCell"/>
</dbReference>
<dbReference type="PANTHER" id="PTHR34265">
    <property type="entry name" value="TYPE III PANTOTHENATE KINASE"/>
    <property type="match status" value="1"/>
</dbReference>
<evidence type="ECO:0000256" key="10">
    <source>
        <dbReference type="ARBA" id="ARBA00022777"/>
    </source>
</evidence>
<keyword evidence="8 16" id="KW-0808">Transferase</keyword>
<keyword evidence="13 16" id="KW-0173">Coenzyme A biosynthesis</keyword>
<dbReference type="InterPro" id="IPR004619">
    <property type="entry name" value="Type_III_PanK"/>
</dbReference>
<dbReference type="SUPFAM" id="SSF53067">
    <property type="entry name" value="Actin-like ATPase domain"/>
    <property type="match status" value="2"/>
</dbReference>
<evidence type="ECO:0000256" key="11">
    <source>
        <dbReference type="ARBA" id="ARBA00022840"/>
    </source>
</evidence>
<feature type="binding site" evidence="16">
    <location>
        <begin position="105"/>
        <end position="108"/>
    </location>
    <ligand>
        <name>substrate</name>
    </ligand>
</feature>
<feature type="binding site" evidence="16">
    <location>
        <position position="130"/>
    </location>
    <ligand>
        <name>ATP</name>
        <dbReference type="ChEBI" id="CHEBI:30616"/>
    </ligand>
</feature>
<dbReference type="Pfam" id="PF03309">
    <property type="entry name" value="Pan_kinase"/>
    <property type="match status" value="1"/>
</dbReference>
<dbReference type="NCBIfam" id="NF009855">
    <property type="entry name" value="PRK13321.1"/>
    <property type="match status" value="1"/>
</dbReference>
<evidence type="ECO:0000313" key="17">
    <source>
        <dbReference type="EMBL" id="PIW65981.1"/>
    </source>
</evidence>